<organism evidence="3 4">
    <name type="scientific">Halopseudomonas bauzanensis</name>
    <dbReference type="NCBI Taxonomy" id="653930"/>
    <lineage>
        <taxon>Bacteria</taxon>
        <taxon>Pseudomonadati</taxon>
        <taxon>Pseudomonadota</taxon>
        <taxon>Gammaproteobacteria</taxon>
        <taxon>Pseudomonadales</taxon>
        <taxon>Pseudomonadaceae</taxon>
        <taxon>Halopseudomonas</taxon>
    </lineage>
</organism>
<dbReference type="InterPro" id="IPR010987">
    <property type="entry name" value="Glutathione-S-Trfase_C-like"/>
</dbReference>
<dbReference type="PANTHER" id="PTHR43968">
    <property type="match status" value="1"/>
</dbReference>
<dbReference type="Pfam" id="PF13417">
    <property type="entry name" value="GST_N_3"/>
    <property type="match status" value="1"/>
</dbReference>
<dbReference type="GO" id="GO:0016740">
    <property type="term" value="F:transferase activity"/>
    <property type="evidence" value="ECO:0007669"/>
    <property type="project" value="UniProtKB-KW"/>
</dbReference>
<dbReference type="SFLD" id="SFLDS00019">
    <property type="entry name" value="Glutathione_Transferase_(cytos"/>
    <property type="match status" value="1"/>
</dbReference>
<keyword evidence="3" id="KW-0808">Transferase</keyword>
<accession>A0A4V5NKU5</accession>
<comment type="caution">
    <text evidence="3">The sequence shown here is derived from an EMBL/GenBank/DDBJ whole genome shotgun (WGS) entry which is preliminary data.</text>
</comment>
<dbReference type="SUPFAM" id="SSF47616">
    <property type="entry name" value="GST C-terminal domain-like"/>
    <property type="match status" value="1"/>
</dbReference>
<dbReference type="RefSeq" id="WP_136868692.1">
    <property type="nucleotide sequence ID" value="NZ_SWAV01000001.1"/>
</dbReference>
<dbReference type="Gene3D" id="1.20.1050.10">
    <property type="match status" value="1"/>
</dbReference>
<dbReference type="InterPro" id="IPR036249">
    <property type="entry name" value="Thioredoxin-like_sf"/>
</dbReference>
<feature type="domain" description="GST C-terminal" evidence="2">
    <location>
        <begin position="87"/>
        <end position="225"/>
    </location>
</feature>
<name>A0A4V5NKU5_9GAMM</name>
<gene>
    <name evidence="3" type="ORF">FA869_02530</name>
</gene>
<dbReference type="PANTHER" id="PTHR43968:SF6">
    <property type="entry name" value="GLUTATHIONE S-TRANSFERASE OMEGA"/>
    <property type="match status" value="1"/>
</dbReference>
<dbReference type="InterPro" id="IPR036282">
    <property type="entry name" value="Glutathione-S-Trfase_C_sf"/>
</dbReference>
<dbReference type="PROSITE" id="PS50405">
    <property type="entry name" value="GST_CTER"/>
    <property type="match status" value="1"/>
</dbReference>
<dbReference type="SUPFAM" id="SSF52833">
    <property type="entry name" value="Thioredoxin-like"/>
    <property type="match status" value="1"/>
</dbReference>
<dbReference type="EMBL" id="SWAV01000001">
    <property type="protein sequence ID" value="TKA93077.1"/>
    <property type="molecule type" value="Genomic_DNA"/>
</dbReference>
<evidence type="ECO:0000313" key="4">
    <source>
        <dbReference type="Proteomes" id="UP000305198"/>
    </source>
</evidence>
<dbReference type="InterPro" id="IPR040079">
    <property type="entry name" value="Glutathione_S-Trfase"/>
</dbReference>
<evidence type="ECO:0000259" key="2">
    <source>
        <dbReference type="PROSITE" id="PS50405"/>
    </source>
</evidence>
<sequence>MNAVATPALRLHGYAVSNYFNIAHAALLESGAAFEIVECRASQTPAFLDISPMGKIPVLETPDGWIAETVAILGYIEDYCVHTRPATAFQRARQLQLINVVQLYIELPMRSLYPGVFMGGENSAAAIAAVRQTLDRSTAALRQLAQPQPYLAGEEAGHVDLFAFYCLDLAERVSRHVYQRSLLHELGLSEWAQRMAQRPSSQQVLGAFAEVFGSYLAEKQAAYPFPAEDLYAQPASASARSIRG</sequence>
<dbReference type="CDD" id="cd00570">
    <property type="entry name" value="GST_N_family"/>
    <property type="match status" value="1"/>
</dbReference>
<protein>
    <submittedName>
        <fullName evidence="3">Glutathione S-transferase family protein</fullName>
    </submittedName>
</protein>
<dbReference type="Proteomes" id="UP000305198">
    <property type="component" value="Unassembled WGS sequence"/>
</dbReference>
<dbReference type="GO" id="GO:0005737">
    <property type="term" value="C:cytoplasm"/>
    <property type="evidence" value="ECO:0007669"/>
    <property type="project" value="TreeGrafter"/>
</dbReference>
<dbReference type="InterPro" id="IPR004045">
    <property type="entry name" value="Glutathione_S-Trfase_N"/>
</dbReference>
<reference evidence="3 4" key="1">
    <citation type="submission" date="2019-04" db="EMBL/GenBank/DDBJ databases">
        <title>Crypto-aerobic microbial life in anoxic (sulfidic) marine sediments.</title>
        <authorList>
            <person name="Bhattacharya S."/>
            <person name="Roy C."/>
            <person name="Mondal N."/>
            <person name="Sarkar J."/>
            <person name="Mandal S."/>
            <person name="Rameez M.J."/>
            <person name="Ghosh W."/>
        </authorList>
    </citation>
    <scope>NUCLEOTIDE SEQUENCE [LARGE SCALE GENOMIC DNA]</scope>
    <source>
        <strain evidence="3 4">SBBB</strain>
    </source>
</reference>
<dbReference type="AlphaFoldDB" id="A0A4V5NKU5"/>
<proteinExistence type="predicted"/>
<feature type="domain" description="GST N-terminal" evidence="1">
    <location>
        <begin position="7"/>
        <end position="84"/>
    </location>
</feature>
<dbReference type="Gene3D" id="3.40.30.10">
    <property type="entry name" value="Glutaredoxin"/>
    <property type="match status" value="1"/>
</dbReference>
<evidence type="ECO:0000259" key="1">
    <source>
        <dbReference type="PROSITE" id="PS50404"/>
    </source>
</evidence>
<dbReference type="PROSITE" id="PS50404">
    <property type="entry name" value="GST_NTER"/>
    <property type="match status" value="1"/>
</dbReference>
<evidence type="ECO:0000313" key="3">
    <source>
        <dbReference type="EMBL" id="TKA93077.1"/>
    </source>
</evidence>
<dbReference type="InterPro" id="IPR050983">
    <property type="entry name" value="GST_Omega/HSP26"/>
</dbReference>